<sequence length="165" mass="18062">MDDLDVLKRDRFELLSAYLDGEVTAQERKQVEAWLATDPEFQRLHRRLLKLNHSLQSLPIPTTKPAEQTVRQVMHRLDRRPKLMLIWSGLGATAAAAVVGAVSLLLPNNSPFPLGQTTASIQSPTTTALPSVTPEDPNAGLMLALDRPPVEIPNVSPTSASFPNP</sequence>
<dbReference type="HOGENOM" id="CLU_113197_0_0_3"/>
<organism evidence="3">
    <name type="scientific">Cyanothece sp. (strain PCC 7425 / ATCC 29141)</name>
    <dbReference type="NCBI Taxonomy" id="395961"/>
    <lineage>
        <taxon>Bacteria</taxon>
        <taxon>Bacillati</taxon>
        <taxon>Cyanobacteriota</taxon>
        <taxon>Cyanophyceae</taxon>
        <taxon>Gomontiellales</taxon>
        <taxon>Cyanothecaceae</taxon>
        <taxon>Cyanothece</taxon>
    </lineage>
</organism>
<keyword evidence="1" id="KW-0472">Membrane</keyword>
<keyword evidence="1 3" id="KW-0812">Transmembrane</keyword>
<accession>B8HQM1</accession>
<reference evidence="3" key="1">
    <citation type="submission" date="2009-01" db="EMBL/GenBank/DDBJ databases">
        <title>Complete sequence of chromosome Cyanothece sp. PCC 7425.</title>
        <authorList>
            <consortium name="US DOE Joint Genome Institute"/>
            <person name="Lucas S."/>
            <person name="Copeland A."/>
            <person name="Lapidus A."/>
            <person name="Glavina del Rio T."/>
            <person name="Dalin E."/>
            <person name="Tice H."/>
            <person name="Bruce D."/>
            <person name="Goodwin L."/>
            <person name="Pitluck S."/>
            <person name="Sims D."/>
            <person name="Meineke L."/>
            <person name="Brettin T."/>
            <person name="Detter J.C."/>
            <person name="Han C."/>
            <person name="Larimer F."/>
            <person name="Land M."/>
            <person name="Hauser L."/>
            <person name="Kyrpides N."/>
            <person name="Ovchinnikova G."/>
            <person name="Liberton M."/>
            <person name="Stoeckel J."/>
            <person name="Banerjee A."/>
            <person name="Singh A."/>
            <person name="Page L."/>
            <person name="Sato H."/>
            <person name="Zhao L."/>
            <person name="Sherman L."/>
            <person name="Pakrasi H."/>
            <person name="Richardson P."/>
        </authorList>
    </citation>
    <scope>NUCLEOTIDE SEQUENCE</scope>
    <source>
        <strain evidence="3">PCC 7425</strain>
    </source>
</reference>
<evidence type="ECO:0000256" key="1">
    <source>
        <dbReference type="SAM" id="Phobius"/>
    </source>
</evidence>
<evidence type="ECO:0000259" key="2">
    <source>
        <dbReference type="Pfam" id="PF13490"/>
    </source>
</evidence>
<name>B8HQM1_CYAP4</name>
<dbReference type="AlphaFoldDB" id="B8HQM1"/>
<dbReference type="KEGG" id="cyn:Cyan7425_1641"/>
<dbReference type="eggNOG" id="COG5662">
    <property type="taxonomic scope" value="Bacteria"/>
</dbReference>
<keyword evidence="1" id="KW-1133">Transmembrane helix</keyword>
<dbReference type="Pfam" id="PF13490">
    <property type="entry name" value="zf-HC2"/>
    <property type="match status" value="1"/>
</dbReference>
<evidence type="ECO:0000313" key="3">
    <source>
        <dbReference type="EMBL" id="ACL44011.1"/>
    </source>
</evidence>
<dbReference type="STRING" id="395961.Cyan7425_1641"/>
<dbReference type="EMBL" id="CP001344">
    <property type="protein sequence ID" value="ACL44011.1"/>
    <property type="molecule type" value="Genomic_DNA"/>
</dbReference>
<dbReference type="InterPro" id="IPR027383">
    <property type="entry name" value="Znf_put"/>
</dbReference>
<proteinExistence type="predicted"/>
<dbReference type="Gene3D" id="1.10.10.1320">
    <property type="entry name" value="Anti-sigma factor, zinc-finger domain"/>
    <property type="match status" value="1"/>
</dbReference>
<dbReference type="InterPro" id="IPR041916">
    <property type="entry name" value="Anti_sigma_zinc_sf"/>
</dbReference>
<feature type="domain" description="Putative zinc-finger" evidence="2">
    <location>
        <begin position="13"/>
        <end position="33"/>
    </location>
</feature>
<gene>
    <name evidence="3" type="ordered locus">Cyan7425_1641</name>
</gene>
<feature type="transmembrane region" description="Helical" evidence="1">
    <location>
        <begin position="84"/>
        <end position="106"/>
    </location>
</feature>
<protein>
    <submittedName>
        <fullName evidence="3">Putative transmembrane anti-sigma factor</fullName>
    </submittedName>
</protein>